<dbReference type="EMBL" id="MLAK01000633">
    <property type="protein sequence ID" value="OHT09645.1"/>
    <property type="molecule type" value="Genomic_DNA"/>
</dbReference>
<dbReference type="PANTHER" id="PTHR24198">
    <property type="entry name" value="ANKYRIN REPEAT AND PROTEIN KINASE DOMAIN-CONTAINING PROTEIN"/>
    <property type="match status" value="1"/>
</dbReference>
<dbReference type="Gene3D" id="1.25.40.20">
    <property type="entry name" value="Ankyrin repeat-containing domain"/>
    <property type="match status" value="3"/>
</dbReference>
<dbReference type="PANTHER" id="PTHR24198:SF165">
    <property type="entry name" value="ANKYRIN REPEAT-CONTAINING PROTEIN-RELATED"/>
    <property type="match status" value="1"/>
</dbReference>
<dbReference type="PROSITE" id="PS50297">
    <property type="entry name" value="ANK_REP_REGION"/>
    <property type="match status" value="2"/>
</dbReference>
<name>A0A1J4KJX8_9EUKA</name>
<accession>A0A1J4KJX8</accession>
<dbReference type="Pfam" id="PF12796">
    <property type="entry name" value="Ank_2"/>
    <property type="match status" value="2"/>
</dbReference>
<comment type="caution">
    <text evidence="4">The sequence shown here is derived from an EMBL/GenBank/DDBJ whole genome shotgun (WGS) entry which is preliminary data.</text>
</comment>
<dbReference type="AlphaFoldDB" id="A0A1J4KJX8"/>
<dbReference type="GeneID" id="94836621"/>
<dbReference type="InterPro" id="IPR002110">
    <property type="entry name" value="Ankyrin_rpt"/>
</dbReference>
<evidence type="ECO:0000256" key="2">
    <source>
        <dbReference type="ARBA" id="ARBA00023043"/>
    </source>
</evidence>
<organism evidence="4 5">
    <name type="scientific">Tritrichomonas foetus</name>
    <dbReference type="NCBI Taxonomy" id="1144522"/>
    <lineage>
        <taxon>Eukaryota</taxon>
        <taxon>Metamonada</taxon>
        <taxon>Parabasalia</taxon>
        <taxon>Tritrichomonadida</taxon>
        <taxon>Tritrichomonadidae</taxon>
        <taxon>Tritrichomonas</taxon>
    </lineage>
</organism>
<keyword evidence="5" id="KW-1185">Reference proteome</keyword>
<feature type="repeat" description="ANK" evidence="3">
    <location>
        <begin position="280"/>
        <end position="312"/>
    </location>
</feature>
<reference evidence="4" key="1">
    <citation type="submission" date="2016-10" db="EMBL/GenBank/DDBJ databases">
        <authorList>
            <person name="Benchimol M."/>
            <person name="Almeida L.G."/>
            <person name="Vasconcelos A.T."/>
            <person name="Perreira-Neves A."/>
            <person name="Rosa I.A."/>
            <person name="Tasca T."/>
            <person name="Bogo M.R."/>
            <person name="de Souza W."/>
        </authorList>
    </citation>
    <scope>NUCLEOTIDE SEQUENCE [LARGE SCALE GENOMIC DNA]</scope>
    <source>
        <strain evidence="4">K</strain>
    </source>
</reference>
<feature type="repeat" description="ANK" evidence="3">
    <location>
        <begin position="514"/>
        <end position="547"/>
    </location>
</feature>
<feature type="repeat" description="ANK" evidence="3">
    <location>
        <begin position="406"/>
        <end position="429"/>
    </location>
</feature>
<evidence type="ECO:0000256" key="3">
    <source>
        <dbReference type="PROSITE-ProRule" id="PRU00023"/>
    </source>
</evidence>
<proteinExistence type="predicted"/>
<dbReference type="Proteomes" id="UP000179807">
    <property type="component" value="Unassembled WGS sequence"/>
</dbReference>
<dbReference type="RefSeq" id="XP_068362781.1">
    <property type="nucleotide sequence ID" value="XM_068501917.1"/>
</dbReference>
<evidence type="ECO:0008006" key="6">
    <source>
        <dbReference type="Google" id="ProtNLM"/>
    </source>
</evidence>
<dbReference type="SUPFAM" id="SSF48403">
    <property type="entry name" value="Ankyrin repeat"/>
    <property type="match status" value="1"/>
</dbReference>
<evidence type="ECO:0000313" key="4">
    <source>
        <dbReference type="EMBL" id="OHT09645.1"/>
    </source>
</evidence>
<protein>
    <recommendedName>
        <fullName evidence="6">DUF3447 domain-containing protein</fullName>
    </recommendedName>
</protein>
<keyword evidence="1" id="KW-0677">Repeat</keyword>
<keyword evidence="2 3" id="KW-0040">ANK repeat</keyword>
<dbReference type="PROSITE" id="PS50088">
    <property type="entry name" value="ANK_REPEAT"/>
    <property type="match status" value="3"/>
</dbReference>
<evidence type="ECO:0000313" key="5">
    <source>
        <dbReference type="Proteomes" id="UP000179807"/>
    </source>
</evidence>
<dbReference type="OrthoDB" id="426293at2759"/>
<evidence type="ECO:0000256" key="1">
    <source>
        <dbReference type="ARBA" id="ARBA00022737"/>
    </source>
</evidence>
<gene>
    <name evidence="4" type="ORF">TRFO_21356</name>
</gene>
<dbReference type="InterPro" id="IPR036770">
    <property type="entry name" value="Ankyrin_rpt-contain_sf"/>
</dbReference>
<dbReference type="VEuPathDB" id="TrichDB:TRFO_21356"/>
<dbReference type="Pfam" id="PF00023">
    <property type="entry name" value="Ank"/>
    <property type="match status" value="1"/>
</dbReference>
<dbReference type="SMART" id="SM00248">
    <property type="entry name" value="ANK"/>
    <property type="match status" value="10"/>
</dbReference>
<sequence>MDISFTAQRINEIIDLQHLVFNINNATVSEVTEKMIEMGYLSSHEKLNELIHVIENAIQHRPYNHNNIAILALSVFEKINDEVLKNHFKHRILKLQVERFSNIDDVFVISFLHKCYHLGFFTNDEIISIILKKSLLYQKTTEDNNESSSRYYQKDSVKFTYLCYFAPLLKAEVPQFYDEVLQEMINSGLPKYSMFLSKLEFFQKSKWELLETCADHCYIPGTIEWIIQNDDLEGLKEFENKPEFDANKFIFEKVLVENVPFDVNMRIQPFVFEKARILTNYPTIIQFAAFHGSVKCFTYLFKKGANTNLTDKIGINLSQFVAAGGNMDILAFYAKNRYNFEGAAHFATAYYHFDILQWLIKNKNVNIQTSVEHLGTIVHRSAASNNISILKYCFDCNCDVNIKTKYGETPLHAAAAKGQIEALKCLLNHPDIEPNAVDNDQCTPFYFAVLYHRKHVVKFLIKNERIDINKPDDEGVFIIIYQTALHIAAKLGYFDIVSIILTSNRINANYKNNNGQTPLHYASRFNQLDVVKLLLLDDRININAEDNLNQTPLYVSIMQNNVQIVQELLSSSRINPNIPNIVGYTPLHIGVELGNIECIEQLIKSTFIDVFIQDENGMTPLILSAKNGNVDAFEILKSLYQKDLNEIKDNNDVLNIYL</sequence>
<dbReference type="Pfam" id="PF13637">
    <property type="entry name" value="Ank_4"/>
    <property type="match status" value="1"/>
</dbReference>